<dbReference type="EMBL" id="MU154129">
    <property type="protein sequence ID" value="KAF9439493.1"/>
    <property type="molecule type" value="Genomic_DNA"/>
</dbReference>
<name>A0A9P6BVG3_9AGAR</name>
<keyword evidence="2" id="KW-1185">Reference proteome</keyword>
<dbReference type="AlphaFoldDB" id="A0A9P6BVG3"/>
<accession>A0A9P6BVG3</accession>
<organism evidence="1 2">
    <name type="scientific">Macrolepiota fuliginosa MF-IS2</name>
    <dbReference type="NCBI Taxonomy" id="1400762"/>
    <lineage>
        <taxon>Eukaryota</taxon>
        <taxon>Fungi</taxon>
        <taxon>Dikarya</taxon>
        <taxon>Basidiomycota</taxon>
        <taxon>Agaricomycotina</taxon>
        <taxon>Agaricomycetes</taxon>
        <taxon>Agaricomycetidae</taxon>
        <taxon>Agaricales</taxon>
        <taxon>Agaricineae</taxon>
        <taxon>Agaricaceae</taxon>
        <taxon>Macrolepiota</taxon>
    </lineage>
</organism>
<evidence type="ECO:0000313" key="2">
    <source>
        <dbReference type="Proteomes" id="UP000807342"/>
    </source>
</evidence>
<dbReference type="Proteomes" id="UP000807342">
    <property type="component" value="Unassembled WGS sequence"/>
</dbReference>
<reference evidence="1" key="1">
    <citation type="submission" date="2020-11" db="EMBL/GenBank/DDBJ databases">
        <authorList>
            <consortium name="DOE Joint Genome Institute"/>
            <person name="Ahrendt S."/>
            <person name="Riley R."/>
            <person name="Andreopoulos W."/>
            <person name="Labutti K."/>
            <person name="Pangilinan J."/>
            <person name="Ruiz-Duenas F.J."/>
            <person name="Barrasa J.M."/>
            <person name="Sanchez-Garcia M."/>
            <person name="Camarero S."/>
            <person name="Miyauchi S."/>
            <person name="Serrano A."/>
            <person name="Linde D."/>
            <person name="Babiker R."/>
            <person name="Drula E."/>
            <person name="Ayuso-Fernandez I."/>
            <person name="Pacheco R."/>
            <person name="Padilla G."/>
            <person name="Ferreira P."/>
            <person name="Barriuso J."/>
            <person name="Kellner H."/>
            <person name="Castanera R."/>
            <person name="Alfaro M."/>
            <person name="Ramirez L."/>
            <person name="Pisabarro A.G."/>
            <person name="Kuo A."/>
            <person name="Tritt A."/>
            <person name="Lipzen A."/>
            <person name="He G."/>
            <person name="Yan M."/>
            <person name="Ng V."/>
            <person name="Cullen D."/>
            <person name="Martin F."/>
            <person name="Rosso M.-N."/>
            <person name="Henrissat B."/>
            <person name="Hibbett D."/>
            <person name="Martinez A.T."/>
            <person name="Grigoriev I.V."/>
        </authorList>
    </citation>
    <scope>NUCLEOTIDE SEQUENCE</scope>
    <source>
        <strain evidence="1">MF-IS2</strain>
    </source>
</reference>
<comment type="caution">
    <text evidence="1">The sequence shown here is derived from an EMBL/GenBank/DDBJ whole genome shotgun (WGS) entry which is preliminary data.</text>
</comment>
<dbReference type="OrthoDB" id="2585655at2759"/>
<proteinExistence type="predicted"/>
<sequence>MGFGILEDRRLEDVPGTALLSDRGIIKGKQTVINEARGLKRGTGRHAHVILVPQPSDDPRDP</sequence>
<protein>
    <submittedName>
        <fullName evidence="1">Uncharacterized protein</fullName>
    </submittedName>
</protein>
<evidence type="ECO:0000313" key="1">
    <source>
        <dbReference type="EMBL" id="KAF9439493.1"/>
    </source>
</evidence>
<gene>
    <name evidence="1" type="ORF">P691DRAFT_769597</name>
</gene>